<keyword evidence="2" id="KW-1185">Reference proteome</keyword>
<dbReference type="Proteomes" id="UP001165960">
    <property type="component" value="Unassembled WGS sequence"/>
</dbReference>
<accession>A0ACC2UAF2</accession>
<gene>
    <name evidence="1" type="ORF">DSO57_1031565</name>
</gene>
<name>A0ACC2UAF2_9FUNG</name>
<comment type="caution">
    <text evidence="1">The sequence shown here is derived from an EMBL/GenBank/DDBJ whole genome shotgun (WGS) entry which is preliminary data.</text>
</comment>
<sequence length="457" mass="51083">MDYILLIAYGFTSLSILAASLVLTCLFMIWLYDTRLVDRVSLRLSAGLSIIDILKCISYCLYISRLDELGCRITAFLKVTSLLCHITLTVSVALNLQLVFLHSLFRQRWWEKAYWSIGLGLPIVVGLVGIFIKGFLGKNQMTGYCFYGYSGKGPYLGLSIWLGFLVWVILGSLYFLAIGGLSMKRLFLCSRAFRQSELEEGGSLPYKPTITKESVPLLMKRICFYCFVPLFTISGCLAELVWGGLYQETTGWLISWDILVANLSGVLNFIGFLFDPALRNALTCIHQDFLSLQSTYTSPEVRPTHHRSSMHLQRGGNWDPKCSISGDKANPCSLAEGLKYHRHPWVCRFFCWLLVRLNHPGLDKDEIVENSADAFSCQSSAIPDDFIGNGNRLSVPLSPLISNQPCNELPFLDLDLPGALIDFPFLNSLGSTASVASWKATPRILVTGSKDHINSTY</sequence>
<dbReference type="EMBL" id="QTSX02000938">
    <property type="protein sequence ID" value="KAJ9083751.1"/>
    <property type="molecule type" value="Genomic_DNA"/>
</dbReference>
<evidence type="ECO:0000313" key="1">
    <source>
        <dbReference type="EMBL" id="KAJ9083751.1"/>
    </source>
</evidence>
<reference evidence="1" key="1">
    <citation type="submission" date="2022-04" db="EMBL/GenBank/DDBJ databases">
        <title>Genome of the entomopathogenic fungus Entomophthora muscae.</title>
        <authorList>
            <person name="Elya C."/>
            <person name="Lovett B.R."/>
            <person name="Lee E."/>
            <person name="Macias A.M."/>
            <person name="Hajek A.E."/>
            <person name="De Bivort B.L."/>
            <person name="Kasson M.T."/>
            <person name="De Fine Licht H.H."/>
            <person name="Stajich J.E."/>
        </authorList>
    </citation>
    <scope>NUCLEOTIDE SEQUENCE</scope>
    <source>
        <strain evidence="1">Berkeley</strain>
    </source>
</reference>
<proteinExistence type="predicted"/>
<organism evidence="1 2">
    <name type="scientific">Entomophthora muscae</name>
    <dbReference type="NCBI Taxonomy" id="34485"/>
    <lineage>
        <taxon>Eukaryota</taxon>
        <taxon>Fungi</taxon>
        <taxon>Fungi incertae sedis</taxon>
        <taxon>Zoopagomycota</taxon>
        <taxon>Entomophthoromycotina</taxon>
        <taxon>Entomophthoromycetes</taxon>
        <taxon>Entomophthorales</taxon>
        <taxon>Entomophthoraceae</taxon>
        <taxon>Entomophthora</taxon>
    </lineage>
</organism>
<protein>
    <submittedName>
        <fullName evidence="1">Uncharacterized protein</fullName>
    </submittedName>
</protein>
<evidence type="ECO:0000313" key="2">
    <source>
        <dbReference type="Proteomes" id="UP001165960"/>
    </source>
</evidence>